<keyword evidence="1" id="KW-0805">Transcription regulation</keyword>
<keyword evidence="6" id="KW-0862">Zinc</keyword>
<dbReference type="Pfam" id="PF13490">
    <property type="entry name" value="zf-HC2"/>
    <property type="match status" value="1"/>
</dbReference>
<keyword evidence="7" id="KW-1185">Reference proteome</keyword>
<keyword evidence="4" id="KW-0472">Membrane</keyword>
<dbReference type="STRING" id="568860.SAMN05421811_103688"/>
<feature type="transmembrane region" description="Helical" evidence="4">
    <location>
        <begin position="86"/>
        <end position="106"/>
    </location>
</feature>
<keyword evidence="4" id="KW-1133">Transmembrane helix</keyword>
<gene>
    <name evidence="6" type="ORF">SAMN05421811_103688</name>
</gene>
<evidence type="ECO:0000256" key="1">
    <source>
        <dbReference type="ARBA" id="ARBA00023015"/>
    </source>
</evidence>
<keyword evidence="2" id="KW-0804">Transcription</keyword>
<dbReference type="InterPro" id="IPR041916">
    <property type="entry name" value="Anti_sigma_zinc_sf"/>
</dbReference>
<dbReference type="Gene3D" id="1.10.10.1320">
    <property type="entry name" value="Anti-sigma factor, zinc-finger domain"/>
    <property type="match status" value="1"/>
</dbReference>
<evidence type="ECO:0000256" key="2">
    <source>
        <dbReference type="ARBA" id="ARBA00023163"/>
    </source>
</evidence>
<evidence type="ECO:0000313" key="6">
    <source>
        <dbReference type="EMBL" id="SET63976.1"/>
    </source>
</evidence>
<feature type="compositionally biased region" description="Low complexity" evidence="3">
    <location>
        <begin position="122"/>
        <end position="141"/>
    </location>
</feature>
<dbReference type="GO" id="GO:0008270">
    <property type="term" value="F:zinc ion binding"/>
    <property type="evidence" value="ECO:0007669"/>
    <property type="project" value="UniProtKB-KW"/>
</dbReference>
<dbReference type="RefSeq" id="WP_091080348.1">
    <property type="nucleotide sequence ID" value="NZ_FOHX01000003.1"/>
</dbReference>
<dbReference type="EMBL" id="FOHX01000003">
    <property type="protein sequence ID" value="SET63976.1"/>
    <property type="molecule type" value="Genomic_DNA"/>
</dbReference>
<name>A0A1I0FZY9_9ACTN</name>
<dbReference type="AlphaFoldDB" id="A0A1I0FZY9"/>
<dbReference type="Proteomes" id="UP000199361">
    <property type="component" value="Unassembled WGS sequence"/>
</dbReference>
<proteinExistence type="predicted"/>
<feature type="region of interest" description="Disordered" evidence="3">
    <location>
        <begin position="113"/>
        <end position="177"/>
    </location>
</feature>
<reference evidence="6 7" key="1">
    <citation type="submission" date="2016-10" db="EMBL/GenBank/DDBJ databases">
        <authorList>
            <person name="de Groot N.N."/>
        </authorList>
    </citation>
    <scope>NUCLEOTIDE SEQUENCE [LARGE SCALE GENOMIC DNA]</scope>
    <source>
        <strain evidence="6 7">CGMCC 4.5598</strain>
    </source>
</reference>
<evidence type="ECO:0000256" key="3">
    <source>
        <dbReference type="SAM" id="MobiDB-lite"/>
    </source>
</evidence>
<protein>
    <submittedName>
        <fullName evidence="6">Putative zinc-finger</fullName>
    </submittedName>
</protein>
<evidence type="ECO:0000259" key="5">
    <source>
        <dbReference type="Pfam" id="PF13490"/>
    </source>
</evidence>
<dbReference type="InterPro" id="IPR027383">
    <property type="entry name" value="Znf_put"/>
</dbReference>
<keyword evidence="6" id="KW-0863">Zinc-finger</keyword>
<organism evidence="6 7">
    <name type="scientific">Nonomuraea wenchangensis</name>
    <dbReference type="NCBI Taxonomy" id="568860"/>
    <lineage>
        <taxon>Bacteria</taxon>
        <taxon>Bacillati</taxon>
        <taxon>Actinomycetota</taxon>
        <taxon>Actinomycetes</taxon>
        <taxon>Streptosporangiales</taxon>
        <taxon>Streptosporangiaceae</taxon>
        <taxon>Nonomuraea</taxon>
    </lineage>
</organism>
<evidence type="ECO:0000313" key="7">
    <source>
        <dbReference type="Proteomes" id="UP000199361"/>
    </source>
</evidence>
<accession>A0A1I0FZY9</accession>
<evidence type="ECO:0000256" key="4">
    <source>
        <dbReference type="SAM" id="Phobius"/>
    </source>
</evidence>
<sequence length="281" mass="29460">MTCEEVRMSLGVRALGALDPEEALEVDNHLATCEACAAELLELEDVTSFLGKVSERDVELVASPPRQVLDRLLDDRARRTRRGRMLLLSAASVAALVVGGAVWTAVTGDGPHMTAASAPERATSSDSAASSGPADAAASTAEQPAPLADQNNELRATGDPLPSPSALPTKQRKQAVAGPEFTGENAADGYHATILAWPAENGTELAVRLRGVPDGTPCRVRVAAGGGRRDVTDGWVAGDDGHEERDAFKTTTGLPLADIVRFDVIDDRTGKVLVRVKVPGR</sequence>
<keyword evidence="4" id="KW-0812">Transmembrane</keyword>
<feature type="domain" description="Putative zinc-finger" evidence="5">
    <location>
        <begin position="3"/>
        <end position="37"/>
    </location>
</feature>
<keyword evidence="6" id="KW-0479">Metal-binding</keyword>